<evidence type="ECO:0000313" key="1">
    <source>
        <dbReference type="EMBL" id="SEA33893.1"/>
    </source>
</evidence>
<dbReference type="Gene3D" id="3.40.50.10540">
    <property type="entry name" value="Crotonobetainyl-coa:carnitine coa-transferase, domain 1"/>
    <property type="match status" value="1"/>
</dbReference>
<name>A0A1H4ACR7_9ACTO</name>
<keyword evidence="2" id="KW-1185">Reference proteome</keyword>
<dbReference type="Pfam" id="PF02515">
    <property type="entry name" value="CoA_transf_3"/>
    <property type="match status" value="1"/>
</dbReference>
<dbReference type="InterPro" id="IPR023606">
    <property type="entry name" value="CoA-Trfase_III_dom_1_sf"/>
</dbReference>
<dbReference type="EMBL" id="FNQV01000007">
    <property type="protein sequence ID" value="SEA33893.1"/>
    <property type="molecule type" value="Genomic_DNA"/>
</dbReference>
<gene>
    <name evidence="1" type="ORF">SAMN02910418_01410</name>
</gene>
<protein>
    <submittedName>
        <fullName evidence="1">CoA-transferase family III</fullName>
    </submittedName>
</protein>
<dbReference type="InterPro" id="IPR003673">
    <property type="entry name" value="CoA-Trfase_fam_III"/>
</dbReference>
<reference evidence="2" key="1">
    <citation type="submission" date="2016-10" db="EMBL/GenBank/DDBJ databases">
        <authorList>
            <person name="Varghese N."/>
            <person name="Submissions S."/>
        </authorList>
    </citation>
    <scope>NUCLEOTIDE SEQUENCE [LARGE SCALE GENOMIC DNA]</scope>
    <source>
        <strain evidence="2">KPR-1</strain>
    </source>
</reference>
<evidence type="ECO:0000313" key="2">
    <source>
        <dbReference type="Proteomes" id="UP000199288"/>
    </source>
</evidence>
<dbReference type="PANTHER" id="PTHR48228:SF4">
    <property type="entry name" value="BLR3030 PROTEIN"/>
    <property type="match status" value="1"/>
</dbReference>
<dbReference type="Proteomes" id="UP000199288">
    <property type="component" value="Unassembled WGS sequence"/>
</dbReference>
<dbReference type="GO" id="GO:0016740">
    <property type="term" value="F:transferase activity"/>
    <property type="evidence" value="ECO:0007669"/>
    <property type="project" value="UniProtKB-KW"/>
</dbReference>
<keyword evidence="1" id="KW-0808">Transferase</keyword>
<organism evidence="1 2">
    <name type="scientific">Bowdeniella nasicola</name>
    <dbReference type="NCBI Taxonomy" id="208480"/>
    <lineage>
        <taxon>Bacteria</taxon>
        <taxon>Bacillati</taxon>
        <taxon>Actinomycetota</taxon>
        <taxon>Actinomycetes</taxon>
        <taxon>Actinomycetales</taxon>
        <taxon>Actinomycetaceae</taxon>
        <taxon>Bowdeniella</taxon>
    </lineage>
</organism>
<dbReference type="InterPro" id="IPR050509">
    <property type="entry name" value="CoA-transferase_III"/>
</dbReference>
<accession>A0A1H4ACR7</accession>
<dbReference type="AlphaFoldDB" id="A0A1H4ACR7"/>
<proteinExistence type="predicted"/>
<dbReference type="PANTHER" id="PTHR48228">
    <property type="entry name" value="SUCCINYL-COA--D-CITRAMALATE COA-TRANSFERASE"/>
    <property type="match status" value="1"/>
</dbReference>
<sequence length="287" mass="30440">MASPPAGQASENAPWAEISDRRPRPALGAAALPLSGIRALDLTRVIAGPSASQLLACLGADVLQIDPPHRPELLDQYLSNGMGKRSAEADLGEHRGAIRHLLATADVVLLGYRPRSLDRFGLAIERLREEIPNAIVASLSAWGEEGPWAERPGFDSIVQAACGVAVECGSHRDGEWKPCALPVQALDHSSAYIIAAGVMDLLATEQSGIVRVSLLGAARSLLDMDRAPSGVVETPEPILEQVPSSYGDLLSTPPPLTLNGKTISRPIRAYGRDNLSWLEREDCAASG</sequence>
<dbReference type="SUPFAM" id="SSF89796">
    <property type="entry name" value="CoA-transferase family III (CaiB/BaiF)"/>
    <property type="match status" value="1"/>
</dbReference>
<dbReference type="RefSeq" id="WP_222842416.1">
    <property type="nucleotide sequence ID" value="NZ_FNQV01000007.1"/>
</dbReference>